<evidence type="ECO:0000256" key="12">
    <source>
        <dbReference type="ARBA" id="ARBA00023136"/>
    </source>
</evidence>
<accession>A0A8S1BUE4</accession>
<dbReference type="PROSITE" id="PS50157">
    <property type="entry name" value="ZINC_FINGER_C2H2_2"/>
    <property type="match status" value="1"/>
</dbReference>
<evidence type="ECO:0000256" key="15">
    <source>
        <dbReference type="PROSITE-ProRule" id="PRU00042"/>
    </source>
</evidence>
<evidence type="ECO:0000256" key="2">
    <source>
        <dbReference type="ARBA" id="ARBA00004651"/>
    </source>
</evidence>
<dbReference type="AlphaFoldDB" id="A0A8S1BUE4"/>
<dbReference type="InterPro" id="IPR052214">
    <property type="entry name" value="DAG_Lipase-Related"/>
</dbReference>
<dbReference type="SMART" id="SM00355">
    <property type="entry name" value="ZnF_C2H2"/>
    <property type="match status" value="5"/>
</dbReference>
<evidence type="ECO:0000313" key="18">
    <source>
        <dbReference type="EMBL" id="CAB3359467.1"/>
    </source>
</evidence>
<dbReference type="GO" id="GO:0022008">
    <property type="term" value="P:neurogenesis"/>
    <property type="evidence" value="ECO:0007669"/>
    <property type="project" value="TreeGrafter"/>
</dbReference>
<keyword evidence="3" id="KW-1003">Cell membrane</keyword>
<dbReference type="EC" id="3.1.1.116" evidence="14"/>
<evidence type="ECO:0000256" key="6">
    <source>
        <dbReference type="ARBA" id="ARBA00022723"/>
    </source>
</evidence>
<dbReference type="InterPro" id="IPR029058">
    <property type="entry name" value="AB_hydrolase_fold"/>
</dbReference>
<dbReference type="CDD" id="cd00519">
    <property type="entry name" value="Lipase_3"/>
    <property type="match status" value="1"/>
</dbReference>
<dbReference type="GO" id="GO:0005886">
    <property type="term" value="C:plasma membrane"/>
    <property type="evidence" value="ECO:0007669"/>
    <property type="project" value="UniProtKB-SubCell"/>
</dbReference>
<evidence type="ECO:0000256" key="16">
    <source>
        <dbReference type="SAM" id="Phobius"/>
    </source>
</evidence>
<keyword evidence="15" id="KW-0862">Zinc</keyword>
<evidence type="ECO:0000256" key="9">
    <source>
        <dbReference type="ARBA" id="ARBA00022963"/>
    </source>
</evidence>
<comment type="subcellular location">
    <subcellularLocation>
        <location evidence="2">Cell membrane</location>
        <topology evidence="2">Multi-pass membrane protein</topology>
    </subcellularLocation>
</comment>
<evidence type="ECO:0000259" key="17">
    <source>
        <dbReference type="PROSITE" id="PS50157"/>
    </source>
</evidence>
<dbReference type="GO" id="GO:0005737">
    <property type="term" value="C:cytoplasm"/>
    <property type="evidence" value="ECO:0007669"/>
    <property type="project" value="TreeGrafter"/>
</dbReference>
<dbReference type="EMBL" id="CADEPI010000001">
    <property type="protein sequence ID" value="CAB3359467.1"/>
    <property type="molecule type" value="Genomic_DNA"/>
</dbReference>
<dbReference type="SUPFAM" id="SSF53474">
    <property type="entry name" value="alpha/beta-Hydrolases"/>
    <property type="match status" value="1"/>
</dbReference>
<proteinExistence type="predicted"/>
<keyword evidence="8" id="KW-0106">Calcium</keyword>
<keyword evidence="5 16" id="KW-0812">Transmembrane</keyword>
<comment type="catalytic activity">
    <reaction evidence="13">
        <text>a 1,2-diacyl-sn-glycerol + H2O = a 2-acylglycerol + a fatty acid + H(+)</text>
        <dbReference type="Rhea" id="RHEA:33275"/>
        <dbReference type="ChEBI" id="CHEBI:15377"/>
        <dbReference type="ChEBI" id="CHEBI:15378"/>
        <dbReference type="ChEBI" id="CHEBI:17389"/>
        <dbReference type="ChEBI" id="CHEBI:17815"/>
        <dbReference type="ChEBI" id="CHEBI:28868"/>
        <dbReference type="EC" id="3.1.1.116"/>
    </reaction>
    <physiologicalReaction direction="left-to-right" evidence="13">
        <dbReference type="Rhea" id="RHEA:33276"/>
    </physiologicalReaction>
</comment>
<evidence type="ECO:0000256" key="3">
    <source>
        <dbReference type="ARBA" id="ARBA00022475"/>
    </source>
</evidence>
<comment type="caution">
    <text evidence="18">The sequence shown here is derived from an EMBL/GenBank/DDBJ whole genome shotgun (WGS) entry which is preliminary data.</text>
</comment>
<dbReference type="Gene3D" id="3.40.50.1820">
    <property type="entry name" value="alpha/beta hydrolase"/>
    <property type="match status" value="1"/>
</dbReference>
<dbReference type="PANTHER" id="PTHR45792:SF2">
    <property type="entry name" value="DIACYLGLYCEROL LIPASE-BETA"/>
    <property type="match status" value="1"/>
</dbReference>
<keyword evidence="11" id="KW-0443">Lipid metabolism</keyword>
<dbReference type="Pfam" id="PF01764">
    <property type="entry name" value="Lipase_3"/>
    <property type="match status" value="1"/>
</dbReference>
<evidence type="ECO:0000256" key="7">
    <source>
        <dbReference type="ARBA" id="ARBA00022801"/>
    </source>
</evidence>
<dbReference type="GO" id="GO:0008270">
    <property type="term" value="F:zinc ion binding"/>
    <property type="evidence" value="ECO:0007669"/>
    <property type="project" value="UniProtKB-KW"/>
</dbReference>
<dbReference type="GO" id="GO:0004806">
    <property type="term" value="F:triacylglycerol lipase activity"/>
    <property type="evidence" value="ECO:0007669"/>
    <property type="project" value="TreeGrafter"/>
</dbReference>
<dbReference type="Proteomes" id="UP000494165">
    <property type="component" value="Unassembled WGS sequence"/>
</dbReference>
<sequence>MPALKLFGRRWLLGSDDFVLPGALELALKIPWLGLILVVVVREWILSEEGCPNLPPLDPVLAAIRTRLAERLRIYVLVSALLLLTSAITVAVLIAHSARGCPIEEEARKNVPYILKFKFSLMFPELIWNIFGSLWVYELSEVMPRCPGEAFASTVIKGVLIFNWVSLTATLFGMALLFDPMGSSRYYAPCDGGTTCEDHQHERHAERSRDIWLRRFSWLFCWMQPDEHSRTAFNDVAGLFSALFRSTNLVPSDVAAAFVLLRLRQKREVRLQREKLAKSRGDQEWTQHFPTHAQGISAPLNLDEETRIIGAPDWMKLSTAKHYLKFSMAAYGWPLVMYLHCFTGLFRLLPYMSCCGCIRSKTPRVVEDNCCLCNVAGMRTLSGVPSHDILYASFRNRLFEVPFLVVADHSTKSIVVVMRGSISVRDIFTDFTAASYELEAPELPPNCKGHKGMIHVAQYVQKTLEQELVLTEAFDNYPDYQLVLTGHSLGAGVAVMLGLMLKPTYPDLRCFAFAAPGGLLCPEAAAASESFTLTVGLGDDLVMRLGVDSIENLRTDLLTAIHRCSEPKYRMLVSGFMYVLFGVPDRELERTWENADKKRERRSTSQYRTIQRIVMGPAHSIEASRLACNVASRRFSEQRLYSPGKILHITRCKSAGPNGTDRRRHHELRWASKEHFTQLRVMPRMILDHLPENILAALDDLLDEHEQRVSSSLESVEVSSSRIQLMASESLQERLTCIYCDAFFTTKSGLRQHTRLKHADVQIRCDHFHCPTYFRTPEEKRQHGLAEHVVHVGCPYCDKVVKNLGQHIRNIHPEKLSFKCPFKNCRGYFGSDAEKDAHLEREHQSNWEKRKRCQFCTYTTLRSHNLERHMNNKHLELRISDYVNELRQKYSTQL</sequence>
<keyword evidence="7" id="KW-0378">Hydrolase</keyword>
<protein>
    <recommendedName>
        <fullName evidence="14">sn-1-specific diacylglycerol lipase</fullName>
        <ecNumber evidence="14">3.1.1.116</ecNumber>
    </recommendedName>
</protein>
<dbReference type="OrthoDB" id="438440at2759"/>
<feature type="transmembrane region" description="Helical" evidence="16">
    <location>
        <begin position="117"/>
        <end position="137"/>
    </location>
</feature>
<feature type="domain" description="C2H2-type" evidence="17">
    <location>
        <begin position="735"/>
        <end position="763"/>
    </location>
</feature>
<gene>
    <name evidence="18" type="ORF">CLODIP_2_CD05377</name>
</gene>
<feature type="transmembrane region" description="Helical" evidence="16">
    <location>
        <begin position="331"/>
        <end position="352"/>
    </location>
</feature>
<comment type="cofactor">
    <cofactor evidence="1">
        <name>Ca(2+)</name>
        <dbReference type="ChEBI" id="CHEBI:29108"/>
    </cofactor>
</comment>
<keyword evidence="4" id="KW-0597">Phosphoprotein</keyword>
<evidence type="ECO:0000256" key="5">
    <source>
        <dbReference type="ARBA" id="ARBA00022692"/>
    </source>
</evidence>
<keyword evidence="10 16" id="KW-1133">Transmembrane helix</keyword>
<evidence type="ECO:0000256" key="8">
    <source>
        <dbReference type="ARBA" id="ARBA00022837"/>
    </source>
</evidence>
<feature type="transmembrane region" description="Helical" evidence="16">
    <location>
        <begin position="158"/>
        <end position="178"/>
    </location>
</feature>
<dbReference type="GO" id="GO:0019369">
    <property type="term" value="P:arachidonate metabolic process"/>
    <property type="evidence" value="ECO:0007669"/>
    <property type="project" value="TreeGrafter"/>
</dbReference>
<dbReference type="InterPro" id="IPR013087">
    <property type="entry name" value="Znf_C2H2_type"/>
</dbReference>
<keyword evidence="19" id="KW-1185">Reference proteome</keyword>
<evidence type="ECO:0000256" key="1">
    <source>
        <dbReference type="ARBA" id="ARBA00001913"/>
    </source>
</evidence>
<keyword evidence="12 16" id="KW-0472">Membrane</keyword>
<feature type="transmembrane region" description="Helical" evidence="16">
    <location>
        <begin position="74"/>
        <end position="97"/>
    </location>
</feature>
<evidence type="ECO:0000313" key="19">
    <source>
        <dbReference type="Proteomes" id="UP000494165"/>
    </source>
</evidence>
<dbReference type="PROSITE" id="PS00028">
    <property type="entry name" value="ZINC_FINGER_C2H2_1"/>
    <property type="match status" value="2"/>
</dbReference>
<keyword evidence="9" id="KW-0442">Lipid degradation</keyword>
<evidence type="ECO:0000256" key="10">
    <source>
        <dbReference type="ARBA" id="ARBA00022989"/>
    </source>
</evidence>
<dbReference type="InterPro" id="IPR002921">
    <property type="entry name" value="Fungal_lipase-type"/>
</dbReference>
<organism evidence="18 19">
    <name type="scientific">Cloeon dipterum</name>
    <dbReference type="NCBI Taxonomy" id="197152"/>
    <lineage>
        <taxon>Eukaryota</taxon>
        <taxon>Metazoa</taxon>
        <taxon>Ecdysozoa</taxon>
        <taxon>Arthropoda</taxon>
        <taxon>Hexapoda</taxon>
        <taxon>Insecta</taxon>
        <taxon>Pterygota</taxon>
        <taxon>Palaeoptera</taxon>
        <taxon>Ephemeroptera</taxon>
        <taxon>Pisciforma</taxon>
        <taxon>Baetidae</taxon>
        <taxon>Cloeon</taxon>
    </lineage>
</organism>
<reference evidence="18 19" key="1">
    <citation type="submission" date="2020-04" db="EMBL/GenBank/DDBJ databases">
        <authorList>
            <person name="Alioto T."/>
            <person name="Alioto T."/>
            <person name="Gomez Garrido J."/>
        </authorList>
    </citation>
    <scope>NUCLEOTIDE SEQUENCE [LARGE SCALE GENOMIC DNA]</scope>
</reference>
<dbReference type="PANTHER" id="PTHR45792">
    <property type="entry name" value="DIACYLGLYCEROL LIPASE HOMOLOG-RELATED"/>
    <property type="match status" value="1"/>
</dbReference>
<dbReference type="GO" id="GO:0046340">
    <property type="term" value="P:diacylglycerol catabolic process"/>
    <property type="evidence" value="ECO:0007669"/>
    <property type="project" value="TreeGrafter"/>
</dbReference>
<keyword evidence="15" id="KW-0863">Zinc-finger</keyword>
<keyword evidence="6" id="KW-0479">Metal-binding</keyword>
<evidence type="ECO:0000256" key="13">
    <source>
        <dbReference type="ARBA" id="ARBA00024531"/>
    </source>
</evidence>
<evidence type="ECO:0000256" key="4">
    <source>
        <dbReference type="ARBA" id="ARBA00022553"/>
    </source>
</evidence>
<name>A0A8S1BUE4_9INSE</name>
<evidence type="ECO:0000256" key="14">
    <source>
        <dbReference type="ARBA" id="ARBA00026104"/>
    </source>
</evidence>
<evidence type="ECO:0000256" key="11">
    <source>
        <dbReference type="ARBA" id="ARBA00023098"/>
    </source>
</evidence>